<dbReference type="CDD" id="cd13578">
    <property type="entry name" value="PBP2_Bug27"/>
    <property type="match status" value="1"/>
</dbReference>
<dbReference type="PANTHER" id="PTHR42928">
    <property type="entry name" value="TRICARBOXYLATE-BINDING PROTEIN"/>
    <property type="match status" value="1"/>
</dbReference>
<name>A0A2M8VRM7_9BURK</name>
<dbReference type="Proteomes" id="UP000229366">
    <property type="component" value="Unassembled WGS sequence"/>
</dbReference>
<dbReference type="SUPFAM" id="SSF53850">
    <property type="entry name" value="Periplasmic binding protein-like II"/>
    <property type="match status" value="1"/>
</dbReference>
<protein>
    <submittedName>
        <fullName evidence="2">Tripartite-type tricarboxylate transporter receptor subunit TctC</fullName>
    </submittedName>
</protein>
<comment type="similarity">
    <text evidence="1">Belongs to the UPF0065 (bug) family.</text>
</comment>
<dbReference type="OrthoDB" id="8678477at2"/>
<dbReference type="Pfam" id="PF03401">
    <property type="entry name" value="TctC"/>
    <property type="match status" value="1"/>
</dbReference>
<reference evidence="2 3" key="1">
    <citation type="submission" date="2017-11" db="EMBL/GenBank/DDBJ databases">
        <title>Genomic Encyclopedia of Type Strains, Phase III (KMG-III): the genomes of soil and plant-associated and newly described type strains.</title>
        <authorList>
            <person name="Whitman W."/>
        </authorList>
    </citation>
    <scope>NUCLEOTIDE SEQUENCE [LARGE SCALE GENOMIC DNA]</scope>
    <source>
        <strain evidence="2 3">UB-Domo-W1</strain>
    </source>
</reference>
<evidence type="ECO:0000256" key="1">
    <source>
        <dbReference type="ARBA" id="ARBA00006987"/>
    </source>
</evidence>
<dbReference type="Gene3D" id="3.40.190.150">
    <property type="entry name" value="Bordetella uptake gene, domain 1"/>
    <property type="match status" value="1"/>
</dbReference>
<organism evidence="2 3">
    <name type="scientific">Polynucleobacter brandtiae</name>
    <dbReference type="NCBI Taxonomy" id="1938816"/>
    <lineage>
        <taxon>Bacteria</taxon>
        <taxon>Pseudomonadati</taxon>
        <taxon>Pseudomonadota</taxon>
        <taxon>Betaproteobacteria</taxon>
        <taxon>Burkholderiales</taxon>
        <taxon>Burkholderiaceae</taxon>
        <taxon>Polynucleobacter</taxon>
    </lineage>
</organism>
<accession>A0A2M8VRM7</accession>
<evidence type="ECO:0000313" key="3">
    <source>
        <dbReference type="Proteomes" id="UP000229366"/>
    </source>
</evidence>
<sequence>MRSIKFIDLTLIMGLLALMPLKAVAQTNYPNKPINFIVPYGAGGGADARSRQIAQKMSVILKQPIIVENKAGAGGNIGTELIARAAPDGYTIGMGNFAPMAVNKTLFGNLRYDPETDLMPIVLIEKGPLVLVVNPSSSYKTVGDIVDSAKAKPGILTYSSGGIGGSHQLSAELFKQSAGIDMIHVPYKSGSAALTDLMGGNVTMMFDQMYSAMPSIKADKLRAIAITSKKRSPLLPNIPTFAEIGYPKVEVLNWQGLIAPKGTPKAIIDKLNAAANEALKDPQLRELMLSQGNEIGGGTPADFIALVKAESSKWGAVVKIAGIKPE</sequence>
<comment type="caution">
    <text evidence="2">The sequence shown here is derived from an EMBL/GenBank/DDBJ whole genome shotgun (WGS) entry which is preliminary data.</text>
</comment>
<proteinExistence type="inferred from homology"/>
<dbReference type="PIRSF" id="PIRSF017082">
    <property type="entry name" value="YflP"/>
    <property type="match status" value="1"/>
</dbReference>
<dbReference type="AlphaFoldDB" id="A0A2M8VRM7"/>
<dbReference type="PANTHER" id="PTHR42928:SF5">
    <property type="entry name" value="BLR1237 PROTEIN"/>
    <property type="match status" value="1"/>
</dbReference>
<evidence type="ECO:0000313" key="2">
    <source>
        <dbReference type="EMBL" id="PJI80107.1"/>
    </source>
</evidence>
<keyword evidence="2" id="KW-0675">Receptor</keyword>
<dbReference type="RefSeq" id="WP_100379428.1">
    <property type="nucleotide sequence ID" value="NZ_CBCSBW010000002.1"/>
</dbReference>
<dbReference type="InterPro" id="IPR005064">
    <property type="entry name" value="BUG"/>
</dbReference>
<keyword evidence="3" id="KW-1185">Reference proteome</keyword>
<dbReference type="EMBL" id="PGTX01000002">
    <property type="protein sequence ID" value="PJI80107.1"/>
    <property type="molecule type" value="Genomic_DNA"/>
</dbReference>
<gene>
    <name evidence="2" type="ORF">B0G85_1093</name>
</gene>
<dbReference type="InterPro" id="IPR042100">
    <property type="entry name" value="Bug_dom1"/>
</dbReference>
<dbReference type="Gene3D" id="3.40.190.10">
    <property type="entry name" value="Periplasmic binding protein-like II"/>
    <property type="match status" value="1"/>
</dbReference>